<comment type="caution">
    <text evidence="1">The sequence shown here is derived from an EMBL/GenBank/DDBJ whole genome shotgun (WGS) entry which is preliminary data.</text>
</comment>
<dbReference type="InterPro" id="IPR036375">
    <property type="entry name" value="Hemopexin-like_dom_sf"/>
</dbReference>
<evidence type="ECO:0000313" key="2">
    <source>
        <dbReference type="Proteomes" id="UP001321749"/>
    </source>
</evidence>
<dbReference type="EMBL" id="MU865022">
    <property type="protein sequence ID" value="KAK4460010.1"/>
    <property type="molecule type" value="Genomic_DNA"/>
</dbReference>
<dbReference type="Proteomes" id="UP001321749">
    <property type="component" value="Unassembled WGS sequence"/>
</dbReference>
<reference evidence="1" key="2">
    <citation type="submission" date="2023-06" db="EMBL/GenBank/DDBJ databases">
        <authorList>
            <consortium name="Lawrence Berkeley National Laboratory"/>
            <person name="Mondo S.J."/>
            <person name="Hensen N."/>
            <person name="Bonometti L."/>
            <person name="Westerberg I."/>
            <person name="Brannstrom I.O."/>
            <person name="Guillou S."/>
            <person name="Cros-Aarteil S."/>
            <person name="Calhoun S."/>
            <person name="Haridas S."/>
            <person name="Kuo A."/>
            <person name="Pangilinan J."/>
            <person name="Riley R."/>
            <person name="Labutti K."/>
            <person name="Andreopoulos B."/>
            <person name="Lipzen A."/>
            <person name="Chen C."/>
            <person name="Yanf M."/>
            <person name="Daum C."/>
            <person name="Ng V."/>
            <person name="Clum A."/>
            <person name="Steindorff A."/>
            <person name="Ohm R."/>
            <person name="Martin F."/>
            <person name="Silar P."/>
            <person name="Natvig D."/>
            <person name="Lalanne C."/>
            <person name="Gautier V."/>
            <person name="Ament-Velasquez S.L."/>
            <person name="Kruys A."/>
            <person name="Hutchinson M.I."/>
            <person name="Powell A.J."/>
            <person name="Barry K."/>
            <person name="Miller A.N."/>
            <person name="Grigoriev I.V."/>
            <person name="Debuchy R."/>
            <person name="Gladieux P."/>
            <person name="Thoren M.H."/>
            <person name="Johannesson H."/>
        </authorList>
    </citation>
    <scope>NUCLEOTIDE SEQUENCE</scope>
    <source>
        <strain evidence="1">PSN324</strain>
    </source>
</reference>
<sequence length="200" mass="22290">MSVRHEVLDGGDFISKFWIVRGGGRDPGLFVKGFKHWRLGCFSSGKLIVVGKISPRPPTRKREVISGGPSANFFYQQPALGAAQITTIDAAVLAQDRPGQVYLFSGYLSAIGFDSIDAVVTPVPGRPDEYYFFSDSRYCRVRFTLEVEMDKNYGDSIVFPLTPIVKEWTSLQWGCLSGIVSRQLGINNFSSLLGFLWHVR</sequence>
<dbReference type="SUPFAM" id="SSF50923">
    <property type="entry name" value="Hemopexin-like domain"/>
    <property type="match status" value="1"/>
</dbReference>
<accession>A0AAV9HJF5</accession>
<organism evidence="1 2">
    <name type="scientific">Cladorrhinum samala</name>
    <dbReference type="NCBI Taxonomy" id="585594"/>
    <lineage>
        <taxon>Eukaryota</taxon>
        <taxon>Fungi</taxon>
        <taxon>Dikarya</taxon>
        <taxon>Ascomycota</taxon>
        <taxon>Pezizomycotina</taxon>
        <taxon>Sordariomycetes</taxon>
        <taxon>Sordariomycetidae</taxon>
        <taxon>Sordariales</taxon>
        <taxon>Podosporaceae</taxon>
        <taxon>Cladorrhinum</taxon>
    </lineage>
</organism>
<gene>
    <name evidence="1" type="ORF">QBC42DRAFT_253886</name>
</gene>
<evidence type="ECO:0000313" key="1">
    <source>
        <dbReference type="EMBL" id="KAK4460010.1"/>
    </source>
</evidence>
<name>A0AAV9HJF5_9PEZI</name>
<keyword evidence="2" id="KW-1185">Reference proteome</keyword>
<protein>
    <submittedName>
        <fullName evidence="1">Uncharacterized protein</fullName>
    </submittedName>
</protein>
<reference evidence="1" key="1">
    <citation type="journal article" date="2023" name="Mol. Phylogenet. Evol.">
        <title>Genome-scale phylogeny and comparative genomics of the fungal order Sordariales.</title>
        <authorList>
            <person name="Hensen N."/>
            <person name="Bonometti L."/>
            <person name="Westerberg I."/>
            <person name="Brannstrom I.O."/>
            <person name="Guillou S."/>
            <person name="Cros-Aarteil S."/>
            <person name="Calhoun S."/>
            <person name="Haridas S."/>
            <person name="Kuo A."/>
            <person name="Mondo S."/>
            <person name="Pangilinan J."/>
            <person name="Riley R."/>
            <person name="LaButti K."/>
            <person name="Andreopoulos B."/>
            <person name="Lipzen A."/>
            <person name="Chen C."/>
            <person name="Yan M."/>
            <person name="Daum C."/>
            <person name="Ng V."/>
            <person name="Clum A."/>
            <person name="Steindorff A."/>
            <person name="Ohm R.A."/>
            <person name="Martin F."/>
            <person name="Silar P."/>
            <person name="Natvig D.O."/>
            <person name="Lalanne C."/>
            <person name="Gautier V."/>
            <person name="Ament-Velasquez S.L."/>
            <person name="Kruys A."/>
            <person name="Hutchinson M.I."/>
            <person name="Powell A.J."/>
            <person name="Barry K."/>
            <person name="Miller A.N."/>
            <person name="Grigoriev I.V."/>
            <person name="Debuchy R."/>
            <person name="Gladieux P."/>
            <person name="Hiltunen Thoren M."/>
            <person name="Johannesson H."/>
        </authorList>
    </citation>
    <scope>NUCLEOTIDE SEQUENCE</scope>
    <source>
        <strain evidence="1">PSN324</strain>
    </source>
</reference>
<proteinExistence type="predicted"/>
<dbReference type="AlphaFoldDB" id="A0AAV9HJF5"/>